<sequence length="275" mass="29293">MATYVVNGASKGIGFEFLRQLSVDPKNTVIGIVRSPESVQPKVASEIGRDNIHIIQGDLDDYDSLKKASDATAKITNGAIDYLIANGGRLALTSAFVGLGELGQDHKVMEEELAADFKTNVIGNINLFNVFMPLLLKGKEKKGLFISSGHGDLDLINNVHLHFAGPYAVGKAAMNVALAKLNAEYAKEGVMLISISPGVVDTGNGFLDTDKLSEKELKTVAEFGAKMAKTSPDFKGPISPEESVRMVLGVFHKASAANGDGGSFVSHFGNNKQWV</sequence>
<dbReference type="InterPro" id="IPR036291">
    <property type="entry name" value="NAD(P)-bd_dom_sf"/>
</dbReference>
<dbReference type="InterPro" id="IPR052184">
    <property type="entry name" value="SDR_enzymes"/>
</dbReference>
<evidence type="ECO:0000313" key="1">
    <source>
        <dbReference type="EMBL" id="KPI34529.1"/>
    </source>
</evidence>
<dbReference type="Proteomes" id="UP000038010">
    <property type="component" value="Unassembled WGS sequence"/>
</dbReference>
<dbReference type="EMBL" id="LFJN01000057">
    <property type="protein sequence ID" value="KPI34529.1"/>
    <property type="molecule type" value="Genomic_DNA"/>
</dbReference>
<dbReference type="InterPro" id="IPR002347">
    <property type="entry name" value="SDR_fam"/>
</dbReference>
<comment type="caution">
    <text evidence="1">The sequence shown here is derived from an EMBL/GenBank/DDBJ whole genome shotgun (WGS) entry which is preliminary data.</text>
</comment>
<dbReference type="VEuPathDB" id="FungiDB:AB675_7402"/>
<dbReference type="PANTHER" id="PTHR45458">
    <property type="entry name" value="SHORT-CHAIN DEHYDROGENASE/REDUCTASE SDR"/>
    <property type="match status" value="1"/>
</dbReference>
<dbReference type="PANTHER" id="PTHR45458:SF3">
    <property type="entry name" value="CHAIN DEHYDROGENASE (ATSC), PUTATIVE-RELATED"/>
    <property type="match status" value="1"/>
</dbReference>
<keyword evidence="2" id="KW-1185">Reference proteome</keyword>
<dbReference type="SUPFAM" id="SSF51735">
    <property type="entry name" value="NAD(P)-binding Rossmann-fold domains"/>
    <property type="match status" value="1"/>
</dbReference>
<gene>
    <name evidence="1" type="ORF">AB675_7402</name>
</gene>
<organism evidence="1 2">
    <name type="scientific">Cyphellophora attinorum</name>
    <dbReference type="NCBI Taxonomy" id="1664694"/>
    <lineage>
        <taxon>Eukaryota</taxon>
        <taxon>Fungi</taxon>
        <taxon>Dikarya</taxon>
        <taxon>Ascomycota</taxon>
        <taxon>Pezizomycotina</taxon>
        <taxon>Eurotiomycetes</taxon>
        <taxon>Chaetothyriomycetidae</taxon>
        <taxon>Chaetothyriales</taxon>
        <taxon>Cyphellophoraceae</taxon>
        <taxon>Cyphellophora</taxon>
    </lineage>
</organism>
<dbReference type="GeneID" id="28739649"/>
<reference evidence="1 2" key="1">
    <citation type="submission" date="2015-06" db="EMBL/GenBank/DDBJ databases">
        <title>Draft genome of the ant-associated black yeast Phialophora attae CBS 131958.</title>
        <authorList>
            <person name="Moreno L.F."/>
            <person name="Stielow B.J."/>
            <person name="de Hoog S."/>
            <person name="Vicente V.A."/>
            <person name="Weiss V.A."/>
            <person name="de Vries M."/>
            <person name="Cruz L.M."/>
            <person name="Souza E.M."/>
        </authorList>
    </citation>
    <scope>NUCLEOTIDE SEQUENCE [LARGE SCALE GENOMIC DNA]</scope>
    <source>
        <strain evidence="1 2">CBS 131958</strain>
    </source>
</reference>
<dbReference type="AlphaFoldDB" id="A0A0N0NHQ1"/>
<proteinExistence type="predicted"/>
<evidence type="ECO:0000313" key="2">
    <source>
        <dbReference type="Proteomes" id="UP000038010"/>
    </source>
</evidence>
<protein>
    <submittedName>
        <fullName evidence="1">Putative oxido</fullName>
    </submittedName>
</protein>
<dbReference type="Gene3D" id="3.40.50.720">
    <property type="entry name" value="NAD(P)-binding Rossmann-like Domain"/>
    <property type="match status" value="1"/>
</dbReference>
<dbReference type="GO" id="GO:0016616">
    <property type="term" value="F:oxidoreductase activity, acting on the CH-OH group of donors, NAD or NADP as acceptor"/>
    <property type="evidence" value="ECO:0007669"/>
    <property type="project" value="TreeGrafter"/>
</dbReference>
<dbReference type="PRINTS" id="PR00081">
    <property type="entry name" value="GDHRDH"/>
</dbReference>
<dbReference type="OrthoDB" id="7289984at2759"/>
<dbReference type="Pfam" id="PF00106">
    <property type="entry name" value="adh_short"/>
    <property type="match status" value="1"/>
</dbReference>
<dbReference type="RefSeq" id="XP_017994492.1">
    <property type="nucleotide sequence ID" value="XM_018147769.1"/>
</dbReference>
<accession>A0A0N0NHQ1</accession>
<name>A0A0N0NHQ1_9EURO</name>